<dbReference type="PANTHER" id="PTHR44757">
    <property type="entry name" value="DIGUANYLATE CYCLASE DGCP"/>
    <property type="match status" value="1"/>
</dbReference>
<dbReference type="NCBIfam" id="TIGR00229">
    <property type="entry name" value="sensory_box"/>
    <property type="match status" value="1"/>
</dbReference>
<dbReference type="SMART" id="SM00052">
    <property type="entry name" value="EAL"/>
    <property type="match status" value="1"/>
</dbReference>
<evidence type="ECO:0000259" key="2">
    <source>
        <dbReference type="PROSITE" id="PS50113"/>
    </source>
</evidence>
<keyword evidence="1" id="KW-0472">Membrane</keyword>
<dbReference type="SMART" id="SM00086">
    <property type="entry name" value="PAC"/>
    <property type="match status" value="1"/>
</dbReference>
<dbReference type="InterPro" id="IPR001610">
    <property type="entry name" value="PAC"/>
</dbReference>
<dbReference type="EMBL" id="QXFL01000002">
    <property type="protein sequence ID" value="RIV87667.1"/>
    <property type="molecule type" value="Genomic_DNA"/>
</dbReference>
<dbReference type="InterPro" id="IPR013656">
    <property type="entry name" value="PAS_4"/>
</dbReference>
<keyword evidence="6" id="KW-1185">Reference proteome</keyword>
<dbReference type="SUPFAM" id="SSF55073">
    <property type="entry name" value="Nucleotide cyclase"/>
    <property type="match status" value="1"/>
</dbReference>
<dbReference type="SMART" id="SM00267">
    <property type="entry name" value="GGDEF"/>
    <property type="match status" value="1"/>
</dbReference>
<dbReference type="PROSITE" id="PS50887">
    <property type="entry name" value="GGDEF"/>
    <property type="match status" value="1"/>
</dbReference>
<dbReference type="InterPro" id="IPR000014">
    <property type="entry name" value="PAS"/>
</dbReference>
<protein>
    <submittedName>
        <fullName evidence="5">EAL domain-containing protein</fullName>
    </submittedName>
</protein>
<dbReference type="InterPro" id="IPR000160">
    <property type="entry name" value="GGDEF_dom"/>
</dbReference>
<dbReference type="InterPro" id="IPR035919">
    <property type="entry name" value="EAL_sf"/>
</dbReference>
<feature type="domain" description="EAL" evidence="3">
    <location>
        <begin position="514"/>
        <end position="765"/>
    </location>
</feature>
<keyword evidence="1" id="KW-1133">Transmembrane helix</keyword>
<proteinExistence type="predicted"/>
<feature type="domain" description="PAC" evidence="2">
    <location>
        <begin position="286"/>
        <end position="340"/>
    </location>
</feature>
<organism evidence="5 6">
    <name type="scientific">Aurantiacibacter zhengii</name>
    <dbReference type="NCBI Taxonomy" id="2307003"/>
    <lineage>
        <taxon>Bacteria</taxon>
        <taxon>Pseudomonadati</taxon>
        <taxon>Pseudomonadota</taxon>
        <taxon>Alphaproteobacteria</taxon>
        <taxon>Sphingomonadales</taxon>
        <taxon>Erythrobacteraceae</taxon>
        <taxon>Aurantiacibacter</taxon>
    </lineage>
</organism>
<dbReference type="Gene3D" id="3.30.450.20">
    <property type="entry name" value="PAS domain"/>
    <property type="match status" value="1"/>
</dbReference>
<dbReference type="OrthoDB" id="9790882at2"/>
<dbReference type="InterPro" id="IPR029787">
    <property type="entry name" value="Nucleotide_cyclase"/>
</dbReference>
<feature type="transmembrane region" description="Helical" evidence="1">
    <location>
        <begin position="56"/>
        <end position="76"/>
    </location>
</feature>
<dbReference type="CDD" id="cd01949">
    <property type="entry name" value="GGDEF"/>
    <property type="match status" value="1"/>
</dbReference>
<sequence>MSFLQVIGLRDPGEGDWNRLRTLQYAELHKVSLIRIGAHGLAAILAVTLYKESVAHWVLGIWMLSVIAAVWNVTRLDRNFIDIENRGVQWSEFTRQALGVGGCTIPWVAALLFFIPHGSPADHYALWAVAAMLIAGSAAAMASAPVATVLFDLVVGAAGAASFIIAGDYIFAIAAAVYTMTVVAGALRSARTYLSAKIAEAGVAEKDEVVSLLLREFEEKESDWLWQVDTNRRIRSASPRFAFAFGSAPGDIEGESFIKLIAGSSWESGEFPRSLHELADKLKRREHFSNVLVQVHLDAGRRWWELSGTPLYDDNGSYIGFRGVGSDVTEQRDRDERIAYLARYDTLTGLPNRLMLTEALGEAMRYADNWKTRCAFLMIDLDRFKAVNDSLGHQLGDKLLAEVSKRLAGVITENEQCGRLGGDEFAVVIRDATDKGRTERLANAIIDTLSQPYSIDNHTLFIGASVGSAVGPRDGDSVETLMRNADLALYRAKDEGGNTHYCYVPSLHANAEERRKLELSLRRAIGQNELELNFQPVVNARSETVVSFEALLRWNSEEHGFVSPAKFIPLAEDTRLIVPIGEWVLHEACREATRWPDDIKVAVNVSGEQLLEPMFANTVVRALADTGLAPHRLEVEVTESVFLRDGRTARQTLEEIMALGCSVALDDFGTGYSSLGYLRTLRFSTIKVDKSFVQGASQENQESLAIIRAVVAMARSLEMTTTAEGVEDADQAALIRELGCTKIQGFYFGRPMKAIEARSLVVKGRNSRAA</sequence>
<dbReference type="PROSITE" id="PS50113">
    <property type="entry name" value="PAC"/>
    <property type="match status" value="1"/>
</dbReference>
<accession>A0A418NU33</accession>
<keyword evidence="1" id="KW-0812">Transmembrane</keyword>
<feature type="domain" description="GGDEF" evidence="4">
    <location>
        <begin position="372"/>
        <end position="505"/>
    </location>
</feature>
<dbReference type="InterPro" id="IPR052155">
    <property type="entry name" value="Biofilm_reg_signaling"/>
</dbReference>
<evidence type="ECO:0000313" key="5">
    <source>
        <dbReference type="EMBL" id="RIV87667.1"/>
    </source>
</evidence>
<feature type="transmembrane region" description="Helical" evidence="1">
    <location>
        <begin position="163"/>
        <end position="187"/>
    </location>
</feature>
<dbReference type="CDD" id="cd01948">
    <property type="entry name" value="EAL"/>
    <property type="match status" value="1"/>
</dbReference>
<evidence type="ECO:0000259" key="4">
    <source>
        <dbReference type="PROSITE" id="PS50887"/>
    </source>
</evidence>
<dbReference type="InterPro" id="IPR000700">
    <property type="entry name" value="PAS-assoc_C"/>
</dbReference>
<dbReference type="Pfam" id="PF00563">
    <property type="entry name" value="EAL"/>
    <property type="match status" value="1"/>
</dbReference>
<comment type="caution">
    <text evidence="5">The sequence shown here is derived from an EMBL/GenBank/DDBJ whole genome shotgun (WGS) entry which is preliminary data.</text>
</comment>
<dbReference type="Gene3D" id="3.30.70.270">
    <property type="match status" value="1"/>
</dbReference>
<evidence type="ECO:0000256" key="1">
    <source>
        <dbReference type="SAM" id="Phobius"/>
    </source>
</evidence>
<dbReference type="PANTHER" id="PTHR44757:SF2">
    <property type="entry name" value="BIOFILM ARCHITECTURE MAINTENANCE PROTEIN MBAA"/>
    <property type="match status" value="1"/>
</dbReference>
<feature type="transmembrane region" description="Helical" evidence="1">
    <location>
        <begin position="97"/>
        <end position="118"/>
    </location>
</feature>
<name>A0A418NU33_9SPHN</name>
<dbReference type="Proteomes" id="UP000286576">
    <property type="component" value="Unassembled WGS sequence"/>
</dbReference>
<dbReference type="Pfam" id="PF00990">
    <property type="entry name" value="GGDEF"/>
    <property type="match status" value="1"/>
</dbReference>
<dbReference type="InterPro" id="IPR043128">
    <property type="entry name" value="Rev_trsase/Diguanyl_cyclase"/>
</dbReference>
<dbReference type="RefSeq" id="WP_119585316.1">
    <property type="nucleotide sequence ID" value="NZ_CAWODQ010000012.1"/>
</dbReference>
<gene>
    <name evidence="5" type="ORF">D2V07_04825</name>
</gene>
<feature type="transmembrane region" description="Helical" evidence="1">
    <location>
        <begin position="31"/>
        <end position="50"/>
    </location>
</feature>
<dbReference type="PROSITE" id="PS50883">
    <property type="entry name" value="EAL"/>
    <property type="match status" value="1"/>
</dbReference>
<dbReference type="Pfam" id="PF08448">
    <property type="entry name" value="PAS_4"/>
    <property type="match status" value="1"/>
</dbReference>
<evidence type="ECO:0000259" key="3">
    <source>
        <dbReference type="PROSITE" id="PS50883"/>
    </source>
</evidence>
<dbReference type="InterPro" id="IPR035965">
    <property type="entry name" value="PAS-like_dom_sf"/>
</dbReference>
<evidence type="ECO:0000313" key="6">
    <source>
        <dbReference type="Proteomes" id="UP000286576"/>
    </source>
</evidence>
<reference evidence="5 6" key="1">
    <citation type="submission" date="2018-08" db="EMBL/GenBank/DDBJ databases">
        <title>Erythrobacter zhengii sp.nov., a bacterium isolated from deep-sea sediment.</title>
        <authorList>
            <person name="Fang C."/>
            <person name="Wu Y.-H."/>
            <person name="Sun C."/>
            <person name="Wang H."/>
            <person name="Cheng H."/>
            <person name="Meng F.-X."/>
            <person name="Wang C.-S."/>
            <person name="Xu X.-W."/>
        </authorList>
    </citation>
    <scope>NUCLEOTIDE SEQUENCE [LARGE SCALE GENOMIC DNA]</scope>
    <source>
        <strain evidence="5 6">V18</strain>
    </source>
</reference>
<dbReference type="InterPro" id="IPR001633">
    <property type="entry name" value="EAL_dom"/>
</dbReference>
<dbReference type="AlphaFoldDB" id="A0A418NU33"/>
<dbReference type="Gene3D" id="3.20.20.450">
    <property type="entry name" value="EAL domain"/>
    <property type="match status" value="1"/>
</dbReference>
<dbReference type="SUPFAM" id="SSF141868">
    <property type="entry name" value="EAL domain-like"/>
    <property type="match status" value="1"/>
</dbReference>
<dbReference type="NCBIfam" id="TIGR00254">
    <property type="entry name" value="GGDEF"/>
    <property type="match status" value="1"/>
</dbReference>
<feature type="transmembrane region" description="Helical" evidence="1">
    <location>
        <begin position="124"/>
        <end position="151"/>
    </location>
</feature>
<dbReference type="SUPFAM" id="SSF55785">
    <property type="entry name" value="PYP-like sensor domain (PAS domain)"/>
    <property type="match status" value="1"/>
</dbReference>